<feature type="transmembrane region" description="Helical" evidence="8">
    <location>
        <begin position="40"/>
        <end position="62"/>
    </location>
</feature>
<evidence type="ECO:0000256" key="1">
    <source>
        <dbReference type="ARBA" id="ARBA00004141"/>
    </source>
</evidence>
<proteinExistence type="inferred from homology"/>
<feature type="transmembrane region" description="Helical" evidence="8">
    <location>
        <begin position="213"/>
        <end position="234"/>
    </location>
</feature>
<keyword evidence="3 7" id="KW-0813">Transport</keyword>
<dbReference type="GO" id="GO:0015254">
    <property type="term" value="F:glycerol channel activity"/>
    <property type="evidence" value="ECO:0007669"/>
    <property type="project" value="TreeGrafter"/>
</dbReference>
<dbReference type="EMBL" id="FQUF01000019">
    <property type="protein sequence ID" value="SHE89237.1"/>
    <property type="molecule type" value="Genomic_DNA"/>
</dbReference>
<evidence type="ECO:0000313" key="9">
    <source>
        <dbReference type="EMBL" id="SHE89237.1"/>
    </source>
</evidence>
<keyword evidence="5 8" id="KW-1133">Transmembrane helix</keyword>
<dbReference type="InterPro" id="IPR050363">
    <property type="entry name" value="MIP/Aquaporin"/>
</dbReference>
<dbReference type="PROSITE" id="PS00221">
    <property type="entry name" value="MIP"/>
    <property type="match status" value="1"/>
</dbReference>
<dbReference type="AlphaFoldDB" id="A0A1M4X705"/>
<dbReference type="Proteomes" id="UP000184128">
    <property type="component" value="Unassembled WGS sequence"/>
</dbReference>
<dbReference type="PANTHER" id="PTHR43829">
    <property type="entry name" value="AQUAPORIN OR AQUAGLYCEROPORIN RELATED"/>
    <property type="match status" value="1"/>
</dbReference>
<accession>A0A1M4X705</accession>
<name>A0A1M4X705_9LACT</name>
<sequence>MAQQILGEFIGTLVLILLGDGVVAADVLKKTKSENSGWVLITFGWGLAVTIGVFVSGYLSPAHLNPAVTLGMAMAGDLPWGSVLPYFLAQMAGAIVGATLVWIHYKPHFDETEDQMTKLAVFSTAPAIRDTMSNLIGEIIGTFVLVFGILAFGRSSFTDGLNPIVVGLLIVSIGMSLGGTTGYAINPARDLGPRIAHQILPISGKGDSDWGYAWIPVVGPLLGGAIAALLFGLIP</sequence>
<comment type="similarity">
    <text evidence="2 7">Belongs to the MIP/aquaporin (TC 1.A.8) family.</text>
</comment>
<evidence type="ECO:0000256" key="2">
    <source>
        <dbReference type="ARBA" id="ARBA00006175"/>
    </source>
</evidence>
<evidence type="ECO:0000256" key="7">
    <source>
        <dbReference type="RuleBase" id="RU000477"/>
    </source>
</evidence>
<dbReference type="NCBIfam" id="TIGR00861">
    <property type="entry name" value="MIP"/>
    <property type="match status" value="1"/>
</dbReference>
<reference evidence="9 10" key="1">
    <citation type="submission" date="2016-11" db="EMBL/GenBank/DDBJ databases">
        <authorList>
            <person name="Jaros S."/>
            <person name="Januszkiewicz K."/>
            <person name="Wedrychowicz H."/>
        </authorList>
    </citation>
    <scope>NUCLEOTIDE SEQUENCE [LARGE SCALE GENOMIC DNA]</scope>
    <source>
        <strain evidence="9 10">DSM 15692</strain>
    </source>
</reference>
<evidence type="ECO:0000256" key="4">
    <source>
        <dbReference type="ARBA" id="ARBA00022692"/>
    </source>
</evidence>
<dbReference type="GO" id="GO:0005886">
    <property type="term" value="C:plasma membrane"/>
    <property type="evidence" value="ECO:0007669"/>
    <property type="project" value="TreeGrafter"/>
</dbReference>
<comment type="subcellular location">
    <subcellularLocation>
        <location evidence="1">Membrane</location>
        <topology evidence="1">Multi-pass membrane protein</topology>
    </subcellularLocation>
</comment>
<dbReference type="PRINTS" id="PR00783">
    <property type="entry name" value="MINTRINSICP"/>
</dbReference>
<keyword evidence="4 7" id="KW-0812">Transmembrane</keyword>
<gene>
    <name evidence="9" type="ORF">SAMN02745249_01370</name>
</gene>
<dbReference type="InterPro" id="IPR023271">
    <property type="entry name" value="Aquaporin-like"/>
</dbReference>
<dbReference type="SUPFAM" id="SSF81338">
    <property type="entry name" value="Aquaporin-like"/>
    <property type="match status" value="1"/>
</dbReference>
<evidence type="ECO:0000256" key="8">
    <source>
        <dbReference type="SAM" id="Phobius"/>
    </source>
</evidence>
<dbReference type="Pfam" id="PF00230">
    <property type="entry name" value="MIP"/>
    <property type="match status" value="1"/>
</dbReference>
<organism evidence="9 10">
    <name type="scientific">Atopostipes suicloacalis DSM 15692</name>
    <dbReference type="NCBI Taxonomy" id="1121025"/>
    <lineage>
        <taxon>Bacteria</taxon>
        <taxon>Bacillati</taxon>
        <taxon>Bacillota</taxon>
        <taxon>Bacilli</taxon>
        <taxon>Lactobacillales</taxon>
        <taxon>Carnobacteriaceae</taxon>
        <taxon>Atopostipes</taxon>
    </lineage>
</organism>
<feature type="transmembrane region" description="Helical" evidence="8">
    <location>
        <begin position="135"/>
        <end position="152"/>
    </location>
</feature>
<evidence type="ECO:0000256" key="6">
    <source>
        <dbReference type="ARBA" id="ARBA00023136"/>
    </source>
</evidence>
<dbReference type="InterPro" id="IPR000425">
    <property type="entry name" value="MIP"/>
</dbReference>
<dbReference type="Gene3D" id="1.20.1080.10">
    <property type="entry name" value="Glycerol uptake facilitator protein"/>
    <property type="match status" value="1"/>
</dbReference>
<protein>
    <submittedName>
        <fullName evidence="9">Glycerol uptake facilitator protein</fullName>
    </submittedName>
</protein>
<evidence type="ECO:0000256" key="3">
    <source>
        <dbReference type="ARBA" id="ARBA00022448"/>
    </source>
</evidence>
<feature type="transmembrane region" description="Helical" evidence="8">
    <location>
        <begin position="83"/>
        <end position="105"/>
    </location>
</feature>
<dbReference type="InterPro" id="IPR022357">
    <property type="entry name" value="MIP_CS"/>
</dbReference>
<keyword evidence="6 8" id="KW-0472">Membrane</keyword>
<evidence type="ECO:0000256" key="5">
    <source>
        <dbReference type="ARBA" id="ARBA00022989"/>
    </source>
</evidence>
<keyword evidence="10" id="KW-1185">Reference proteome</keyword>
<dbReference type="PANTHER" id="PTHR43829:SF9">
    <property type="entry name" value="AQUAPORIN-9"/>
    <property type="match status" value="1"/>
</dbReference>
<evidence type="ECO:0000313" key="10">
    <source>
        <dbReference type="Proteomes" id="UP000184128"/>
    </source>
</evidence>
<feature type="transmembrane region" description="Helical" evidence="8">
    <location>
        <begin position="164"/>
        <end position="185"/>
    </location>
</feature>
<dbReference type="STRING" id="1121025.SAMN02745249_01370"/>